<gene>
    <name evidence="2" type="ORF">CC80DRAFT_589416</name>
</gene>
<proteinExistence type="predicted"/>
<dbReference type="AlphaFoldDB" id="A0A6A5UDZ9"/>
<dbReference type="Proteomes" id="UP000800035">
    <property type="component" value="Unassembled WGS sequence"/>
</dbReference>
<evidence type="ECO:0000313" key="3">
    <source>
        <dbReference type="Proteomes" id="UP000800035"/>
    </source>
</evidence>
<name>A0A6A5UDZ9_9PLEO</name>
<evidence type="ECO:0000256" key="1">
    <source>
        <dbReference type="ARBA" id="ARBA00022679"/>
    </source>
</evidence>
<dbReference type="GO" id="GO:0009820">
    <property type="term" value="P:alkaloid metabolic process"/>
    <property type="evidence" value="ECO:0007669"/>
    <property type="project" value="InterPro"/>
</dbReference>
<dbReference type="EMBL" id="ML976980">
    <property type="protein sequence ID" value="KAF1961952.1"/>
    <property type="molecule type" value="Genomic_DNA"/>
</dbReference>
<keyword evidence="1" id="KW-0808">Transferase</keyword>
<dbReference type="InterPro" id="IPR017795">
    <property type="entry name" value="ABBA_NscD-like"/>
</dbReference>
<sequence>MYSEEAIADLQDFWNIFIGDTPEVLPAGGAERAGPGFYFTVKAGKPATPKRYISPASFCKNDAEVVARWRKYFETRKEPGKMRDQMANSEKALEEIYGAEFLGSQCDIHFYVSCALSTDQLRVVALSVPANTVSRDSQTAATGGDGSSS</sequence>
<protein>
    <submittedName>
        <fullName evidence="2">Uncharacterized protein</fullName>
    </submittedName>
</protein>
<accession>A0A6A5UDZ9</accession>
<dbReference type="Pfam" id="PF11991">
    <property type="entry name" value="Trp_DMAT"/>
    <property type="match status" value="1"/>
</dbReference>
<reference evidence="2" key="1">
    <citation type="journal article" date="2020" name="Stud. Mycol.">
        <title>101 Dothideomycetes genomes: a test case for predicting lifestyles and emergence of pathogens.</title>
        <authorList>
            <person name="Haridas S."/>
            <person name="Albert R."/>
            <person name="Binder M."/>
            <person name="Bloem J."/>
            <person name="Labutti K."/>
            <person name="Salamov A."/>
            <person name="Andreopoulos B."/>
            <person name="Baker S."/>
            <person name="Barry K."/>
            <person name="Bills G."/>
            <person name="Bluhm B."/>
            <person name="Cannon C."/>
            <person name="Castanera R."/>
            <person name="Culley D."/>
            <person name="Daum C."/>
            <person name="Ezra D."/>
            <person name="Gonzalez J."/>
            <person name="Henrissat B."/>
            <person name="Kuo A."/>
            <person name="Liang C."/>
            <person name="Lipzen A."/>
            <person name="Lutzoni F."/>
            <person name="Magnuson J."/>
            <person name="Mondo S."/>
            <person name="Nolan M."/>
            <person name="Ohm R."/>
            <person name="Pangilinan J."/>
            <person name="Park H.-J."/>
            <person name="Ramirez L."/>
            <person name="Alfaro M."/>
            <person name="Sun H."/>
            <person name="Tritt A."/>
            <person name="Yoshinaga Y."/>
            <person name="Zwiers L.-H."/>
            <person name="Turgeon B."/>
            <person name="Goodwin S."/>
            <person name="Spatafora J."/>
            <person name="Crous P."/>
            <person name="Grigoriev I."/>
        </authorList>
    </citation>
    <scope>NUCLEOTIDE SEQUENCE</scope>
    <source>
        <strain evidence="2">CBS 675.92</strain>
    </source>
</reference>
<keyword evidence="3" id="KW-1185">Reference proteome</keyword>
<organism evidence="2 3">
    <name type="scientific">Byssothecium circinans</name>
    <dbReference type="NCBI Taxonomy" id="147558"/>
    <lineage>
        <taxon>Eukaryota</taxon>
        <taxon>Fungi</taxon>
        <taxon>Dikarya</taxon>
        <taxon>Ascomycota</taxon>
        <taxon>Pezizomycotina</taxon>
        <taxon>Dothideomycetes</taxon>
        <taxon>Pleosporomycetidae</taxon>
        <taxon>Pleosporales</taxon>
        <taxon>Massarineae</taxon>
        <taxon>Massarinaceae</taxon>
        <taxon>Byssothecium</taxon>
    </lineage>
</organism>
<dbReference type="GO" id="GO:0016765">
    <property type="term" value="F:transferase activity, transferring alkyl or aryl (other than methyl) groups"/>
    <property type="evidence" value="ECO:0007669"/>
    <property type="project" value="InterPro"/>
</dbReference>
<evidence type="ECO:0000313" key="2">
    <source>
        <dbReference type="EMBL" id="KAF1961952.1"/>
    </source>
</evidence>
<dbReference type="OrthoDB" id="3354387at2759"/>